<dbReference type="PROSITE" id="PS50088">
    <property type="entry name" value="ANK_REPEAT"/>
    <property type="match status" value="6"/>
</dbReference>
<dbReference type="Gene3D" id="1.25.40.20">
    <property type="entry name" value="Ankyrin repeat-containing domain"/>
    <property type="match status" value="3"/>
</dbReference>
<feature type="repeat" description="ANK" evidence="3">
    <location>
        <begin position="109"/>
        <end position="141"/>
    </location>
</feature>
<feature type="repeat" description="ANK" evidence="3">
    <location>
        <begin position="43"/>
        <end position="75"/>
    </location>
</feature>
<dbReference type="OrthoDB" id="6089782at2759"/>
<proteinExistence type="predicted"/>
<dbReference type="STRING" id="6526.A0A2C9LEL8"/>
<dbReference type="PANTHER" id="PTHR24166:SF47">
    <property type="entry name" value="M-PHASE PHOSPHOPROTEIN 8"/>
    <property type="match status" value="1"/>
</dbReference>
<dbReference type="Pfam" id="PF12796">
    <property type="entry name" value="Ank_2"/>
    <property type="match status" value="3"/>
</dbReference>
<keyword evidence="1" id="KW-0677">Repeat</keyword>
<dbReference type="VEuPathDB" id="VectorBase:BGLAX_030264"/>
<dbReference type="InterPro" id="IPR002110">
    <property type="entry name" value="Ankyrin_rpt"/>
</dbReference>
<evidence type="ECO:0000256" key="1">
    <source>
        <dbReference type="ARBA" id="ARBA00022737"/>
    </source>
</evidence>
<dbReference type="RefSeq" id="XP_013069795.2">
    <property type="nucleotide sequence ID" value="XM_013214341.2"/>
</dbReference>
<evidence type="ECO:0000256" key="2">
    <source>
        <dbReference type="ARBA" id="ARBA00023043"/>
    </source>
</evidence>
<protein>
    <submittedName>
        <fullName evidence="4">Uncharacterized protein</fullName>
    </submittedName>
</protein>
<feature type="repeat" description="ANK" evidence="3">
    <location>
        <begin position="76"/>
        <end position="108"/>
    </location>
</feature>
<dbReference type="InterPro" id="IPR036770">
    <property type="entry name" value="Ankyrin_rpt-contain_sf"/>
</dbReference>
<evidence type="ECO:0000256" key="3">
    <source>
        <dbReference type="PROSITE-ProRule" id="PRU00023"/>
    </source>
</evidence>
<organism evidence="4 5">
    <name type="scientific">Biomphalaria glabrata</name>
    <name type="common">Bloodfluke planorb</name>
    <name type="synonym">Freshwater snail</name>
    <dbReference type="NCBI Taxonomy" id="6526"/>
    <lineage>
        <taxon>Eukaryota</taxon>
        <taxon>Metazoa</taxon>
        <taxon>Spiralia</taxon>
        <taxon>Lophotrochozoa</taxon>
        <taxon>Mollusca</taxon>
        <taxon>Gastropoda</taxon>
        <taxon>Heterobranchia</taxon>
        <taxon>Euthyneura</taxon>
        <taxon>Panpulmonata</taxon>
        <taxon>Hygrophila</taxon>
        <taxon>Lymnaeoidea</taxon>
        <taxon>Planorbidae</taxon>
        <taxon>Biomphalaria</taxon>
    </lineage>
</organism>
<dbReference type="AlphaFoldDB" id="A0A2C9LEL8"/>
<sequence>MSKDEETFPSSLALRILKSDSDDTTDDDSNSALPADVNHQDGNGLTLLMKACIQGKENVIVSLLGAQADINQTDHYGKTALIHAAKVGGAKALQLLIKNGADIECFDSTGNSALIYAIKDNRKSVIDVLLQAGVDVNASNYGTPTPLIEAVERGAVDLALELLEAGALVNLSDKEGITALHVAARNKQPEMLNALIQHSANVNARTTTRGITPLASCLMLGLDLREDDAERTKTCVDVLVDAGADTDLSKIKSSILSFSVLLGRESLVEHLFKRGLSIDIPLDEADSVLLKVVTRGSAAAVRYLLRQGATINTELHQAVILGRAEMVQLLIQHGAMPTPKPISALKVNSNVKLLSPLALAFLFNRAAIARYFMYNKFMLNYDLHTLPINSDIIQKLFLPPTKETFPTVELFKQVFSQPWRLCNMAFLALSTSIGVEVDRAKKVSATGLPDFLQQKLMFKHSNVDIPVEQWDNIQINM</sequence>
<dbReference type="VEuPathDB" id="VectorBase:BGLB030248"/>
<evidence type="ECO:0000313" key="4">
    <source>
        <dbReference type="EnsemblMetazoa" id="BGLB030248-PA"/>
    </source>
</evidence>
<dbReference type="PANTHER" id="PTHR24166">
    <property type="entry name" value="ROLLING PEBBLES, ISOFORM B"/>
    <property type="match status" value="1"/>
</dbReference>
<dbReference type="SMART" id="SM00248">
    <property type="entry name" value="ANK"/>
    <property type="match status" value="9"/>
</dbReference>
<dbReference type="SUPFAM" id="SSF48403">
    <property type="entry name" value="Ankyrin repeat"/>
    <property type="match status" value="1"/>
</dbReference>
<feature type="repeat" description="ANK" evidence="3">
    <location>
        <begin position="310"/>
        <end position="335"/>
    </location>
</feature>
<evidence type="ECO:0000313" key="5">
    <source>
        <dbReference type="Proteomes" id="UP000076420"/>
    </source>
</evidence>
<reference evidence="4" key="1">
    <citation type="submission" date="2020-05" db="UniProtKB">
        <authorList>
            <consortium name="EnsemblMetazoa"/>
        </authorList>
    </citation>
    <scope>IDENTIFICATION</scope>
    <source>
        <strain evidence="4">BB02</strain>
    </source>
</reference>
<name>A0A2C9LEL8_BIOGL</name>
<feature type="repeat" description="ANK" evidence="3">
    <location>
        <begin position="175"/>
        <end position="207"/>
    </location>
</feature>
<dbReference type="InterPro" id="IPR050889">
    <property type="entry name" value="Dendritic_Spine_Reg/Scaffold"/>
</dbReference>
<dbReference type="PROSITE" id="PS50297">
    <property type="entry name" value="ANK_REP_REGION"/>
    <property type="match status" value="4"/>
</dbReference>
<feature type="repeat" description="ANK" evidence="3">
    <location>
        <begin position="142"/>
        <end position="174"/>
    </location>
</feature>
<dbReference type="EnsemblMetazoa" id="BGLB030248-RA">
    <property type="protein sequence ID" value="BGLB030248-PA"/>
    <property type="gene ID" value="BGLB030248"/>
</dbReference>
<accession>A0A2C9LEL8</accession>
<dbReference type="KEGG" id="bgt:106057226"/>
<gene>
    <name evidence="4" type="primary">106057226</name>
</gene>
<keyword evidence="2 3" id="KW-0040">ANK repeat</keyword>
<dbReference type="Proteomes" id="UP000076420">
    <property type="component" value="Unassembled WGS sequence"/>
</dbReference>